<evidence type="ECO:0000256" key="1">
    <source>
        <dbReference type="ARBA" id="ARBA00009013"/>
    </source>
</evidence>
<feature type="domain" description="STAS" evidence="3">
    <location>
        <begin position="4"/>
        <end position="81"/>
    </location>
</feature>
<dbReference type="PANTHER" id="PTHR33495">
    <property type="entry name" value="ANTI-SIGMA FACTOR ANTAGONIST TM_1081-RELATED-RELATED"/>
    <property type="match status" value="1"/>
</dbReference>
<evidence type="ECO:0000259" key="3">
    <source>
        <dbReference type="PROSITE" id="PS50801"/>
    </source>
</evidence>
<dbReference type="CDD" id="cd07043">
    <property type="entry name" value="STAS_anti-anti-sigma_factors"/>
    <property type="match status" value="1"/>
</dbReference>
<reference evidence="4 5" key="1">
    <citation type="submission" date="2017-06" db="EMBL/GenBank/DDBJ databases">
        <title>Genome Sequencing of the methanotroph Methylovulum psychrotolerants str. HV10-M2 isolated from a high-altitude environment.</title>
        <authorList>
            <person name="Mateos-Rivera A."/>
        </authorList>
    </citation>
    <scope>NUCLEOTIDE SEQUENCE [LARGE SCALE GENOMIC DNA]</scope>
    <source>
        <strain evidence="4 5">HV10_M2</strain>
    </source>
</reference>
<sequence length="115" mass="12570">MLNMIINEQKQGDIDIVALSGRFVMVEASEVRERLKTLIDEGQGLLVIDMEQVTFIDSSACAVLISAFKAMQIKSGRLILVTSPVVQSLIELTRLHTVFEILPTQVAALSALLGD</sequence>
<dbReference type="InterPro" id="IPR036513">
    <property type="entry name" value="STAS_dom_sf"/>
</dbReference>
<proteinExistence type="inferred from homology"/>
<dbReference type="InterPro" id="IPR002645">
    <property type="entry name" value="STAS_dom"/>
</dbReference>
<dbReference type="SUPFAM" id="SSF52091">
    <property type="entry name" value="SpoIIaa-like"/>
    <property type="match status" value="1"/>
</dbReference>
<dbReference type="EMBL" id="CP022129">
    <property type="protein sequence ID" value="ASF45726.1"/>
    <property type="molecule type" value="Genomic_DNA"/>
</dbReference>
<dbReference type="PROSITE" id="PS50801">
    <property type="entry name" value="STAS"/>
    <property type="match status" value="1"/>
</dbReference>
<comment type="similarity">
    <text evidence="1 2">Belongs to the anti-sigma-factor antagonist family.</text>
</comment>
<dbReference type="Pfam" id="PF01740">
    <property type="entry name" value="STAS"/>
    <property type="match status" value="1"/>
</dbReference>
<dbReference type="NCBIfam" id="TIGR00377">
    <property type="entry name" value="ant_ant_sig"/>
    <property type="match status" value="1"/>
</dbReference>
<dbReference type="AlphaFoldDB" id="A0A1Z4BWN5"/>
<dbReference type="GO" id="GO:0043856">
    <property type="term" value="F:anti-sigma factor antagonist activity"/>
    <property type="evidence" value="ECO:0007669"/>
    <property type="project" value="InterPro"/>
</dbReference>
<name>A0A1Z4BWN5_9GAMM</name>
<organism evidence="4 5">
    <name type="scientific">Methylovulum psychrotolerans</name>
    <dbReference type="NCBI Taxonomy" id="1704499"/>
    <lineage>
        <taxon>Bacteria</taxon>
        <taxon>Pseudomonadati</taxon>
        <taxon>Pseudomonadota</taxon>
        <taxon>Gammaproteobacteria</taxon>
        <taxon>Methylococcales</taxon>
        <taxon>Methylococcaceae</taxon>
        <taxon>Methylovulum</taxon>
    </lineage>
</organism>
<gene>
    <name evidence="4" type="ORF">CEK71_06380</name>
</gene>
<dbReference type="Proteomes" id="UP000197019">
    <property type="component" value="Chromosome"/>
</dbReference>
<keyword evidence="5" id="KW-1185">Reference proteome</keyword>
<evidence type="ECO:0000313" key="4">
    <source>
        <dbReference type="EMBL" id="ASF45726.1"/>
    </source>
</evidence>
<evidence type="ECO:0000256" key="2">
    <source>
        <dbReference type="RuleBase" id="RU003749"/>
    </source>
</evidence>
<dbReference type="Gene3D" id="3.30.750.24">
    <property type="entry name" value="STAS domain"/>
    <property type="match status" value="1"/>
</dbReference>
<dbReference type="KEGG" id="mpsy:CEK71_06380"/>
<dbReference type="PANTHER" id="PTHR33495:SF2">
    <property type="entry name" value="ANTI-SIGMA FACTOR ANTAGONIST TM_1081-RELATED"/>
    <property type="match status" value="1"/>
</dbReference>
<accession>A0A1Z4BWN5</accession>
<dbReference type="InterPro" id="IPR003658">
    <property type="entry name" value="Anti-sigma_ant"/>
</dbReference>
<evidence type="ECO:0000313" key="5">
    <source>
        <dbReference type="Proteomes" id="UP000197019"/>
    </source>
</evidence>
<protein>
    <recommendedName>
        <fullName evidence="2">Anti-sigma factor antagonist</fullName>
    </recommendedName>
</protein>